<name>A0ABP8EVM2_9MICO</name>
<keyword evidence="2" id="KW-0378">Hydrolase</keyword>
<gene>
    <name evidence="2" type="ORF">GCM10022262_23270</name>
</gene>
<dbReference type="Gene3D" id="3.40.50.1820">
    <property type="entry name" value="alpha/beta hydrolase"/>
    <property type="match status" value="1"/>
</dbReference>
<dbReference type="InterPro" id="IPR029058">
    <property type="entry name" value="AB_hydrolase_fold"/>
</dbReference>
<sequence length="229" mass="24248">MLVPGYWLGGWAWDDVVPYLEENGLVPHAVTLPGMGSRSENRAGLTLDDHVRAVRELVEGLDGRVVLVGHSGGAPVVSGVVDAVPERIARVVYVDAGPLPDGASIGIDLPEDAVDHPLPSWEDLAADDTPHDGMDDAMLADVRQRSVPTPAGVVRSVARLTNESRKRVPVTLVCSTMPAGEIRDAIAQGAPWASELVGADVTLVDLPTGHWPLFSRPFDLAEVIVAAAR</sequence>
<reference evidence="3" key="1">
    <citation type="journal article" date="2019" name="Int. J. Syst. Evol. Microbiol.">
        <title>The Global Catalogue of Microorganisms (GCM) 10K type strain sequencing project: providing services to taxonomists for standard genome sequencing and annotation.</title>
        <authorList>
            <consortium name="The Broad Institute Genomics Platform"/>
            <consortium name="The Broad Institute Genome Sequencing Center for Infectious Disease"/>
            <person name="Wu L."/>
            <person name="Ma J."/>
        </authorList>
    </citation>
    <scope>NUCLEOTIDE SEQUENCE [LARGE SCALE GENOMIC DNA]</scope>
    <source>
        <strain evidence="3">JCM 17459</strain>
    </source>
</reference>
<dbReference type="InterPro" id="IPR052897">
    <property type="entry name" value="Sec-Metab_Biosynth_Hydrolase"/>
</dbReference>
<evidence type="ECO:0000313" key="3">
    <source>
        <dbReference type="Proteomes" id="UP001499841"/>
    </source>
</evidence>
<dbReference type="Pfam" id="PF12697">
    <property type="entry name" value="Abhydrolase_6"/>
    <property type="match status" value="1"/>
</dbReference>
<evidence type="ECO:0000259" key="1">
    <source>
        <dbReference type="Pfam" id="PF12697"/>
    </source>
</evidence>
<accession>A0ABP8EVM2</accession>
<proteinExistence type="predicted"/>
<dbReference type="InterPro" id="IPR000073">
    <property type="entry name" value="AB_hydrolase_1"/>
</dbReference>
<feature type="domain" description="AB hydrolase-1" evidence="1">
    <location>
        <begin position="2"/>
        <end position="222"/>
    </location>
</feature>
<dbReference type="GO" id="GO:0016787">
    <property type="term" value="F:hydrolase activity"/>
    <property type="evidence" value="ECO:0007669"/>
    <property type="project" value="UniProtKB-KW"/>
</dbReference>
<comment type="caution">
    <text evidence="2">The sequence shown here is derived from an EMBL/GenBank/DDBJ whole genome shotgun (WGS) entry which is preliminary data.</text>
</comment>
<protein>
    <submittedName>
        <fullName evidence="2">Alpha/beta hydrolase</fullName>
    </submittedName>
</protein>
<dbReference type="Proteomes" id="UP001499841">
    <property type="component" value="Unassembled WGS sequence"/>
</dbReference>
<dbReference type="SUPFAM" id="SSF53474">
    <property type="entry name" value="alpha/beta-Hydrolases"/>
    <property type="match status" value="1"/>
</dbReference>
<keyword evidence="3" id="KW-1185">Reference proteome</keyword>
<dbReference type="PANTHER" id="PTHR37017">
    <property type="entry name" value="AB HYDROLASE-1 DOMAIN-CONTAINING PROTEIN-RELATED"/>
    <property type="match status" value="1"/>
</dbReference>
<dbReference type="EMBL" id="BAABBA010000010">
    <property type="protein sequence ID" value="GAA4287967.1"/>
    <property type="molecule type" value="Genomic_DNA"/>
</dbReference>
<dbReference type="PANTHER" id="PTHR37017:SF11">
    <property type="entry name" value="ESTERASE_LIPASE_THIOESTERASE DOMAIN-CONTAINING PROTEIN"/>
    <property type="match status" value="1"/>
</dbReference>
<organism evidence="2 3">
    <name type="scientific">Georgenia daeguensis</name>
    <dbReference type="NCBI Taxonomy" id="908355"/>
    <lineage>
        <taxon>Bacteria</taxon>
        <taxon>Bacillati</taxon>
        <taxon>Actinomycetota</taxon>
        <taxon>Actinomycetes</taxon>
        <taxon>Micrococcales</taxon>
        <taxon>Bogoriellaceae</taxon>
        <taxon>Georgenia</taxon>
    </lineage>
</organism>
<evidence type="ECO:0000313" key="2">
    <source>
        <dbReference type="EMBL" id="GAA4287967.1"/>
    </source>
</evidence>